<dbReference type="Proteomes" id="UP000252415">
    <property type="component" value="Unassembled WGS sequence"/>
</dbReference>
<organism evidence="1 2">
    <name type="scientific">Paenibacillus prosopidis</name>
    <dbReference type="NCBI Taxonomy" id="630520"/>
    <lineage>
        <taxon>Bacteria</taxon>
        <taxon>Bacillati</taxon>
        <taxon>Bacillota</taxon>
        <taxon>Bacilli</taxon>
        <taxon>Bacillales</taxon>
        <taxon>Paenibacillaceae</taxon>
        <taxon>Paenibacillus</taxon>
    </lineage>
</organism>
<reference evidence="1 2" key="1">
    <citation type="submission" date="2018-07" db="EMBL/GenBank/DDBJ databases">
        <title>Genomic Encyclopedia of Type Strains, Phase III (KMG-III): the genomes of soil and plant-associated and newly described type strains.</title>
        <authorList>
            <person name="Whitman W."/>
        </authorList>
    </citation>
    <scope>NUCLEOTIDE SEQUENCE [LARGE SCALE GENOMIC DNA]</scope>
    <source>
        <strain evidence="1 2">CECT 7506</strain>
    </source>
</reference>
<keyword evidence="2" id="KW-1185">Reference proteome</keyword>
<dbReference type="RefSeq" id="WP_114381223.1">
    <property type="nucleotide sequence ID" value="NZ_QPJD01000009.1"/>
</dbReference>
<protein>
    <submittedName>
        <fullName evidence="1">SR1 protein</fullName>
    </submittedName>
</protein>
<accession>A0A368VXD2</accession>
<dbReference type="OrthoDB" id="2971595at2"/>
<comment type="caution">
    <text evidence="1">The sequence shown here is derived from an EMBL/GenBank/DDBJ whole genome shotgun (WGS) entry which is preliminary data.</text>
</comment>
<gene>
    <name evidence="1" type="ORF">DFP97_109243</name>
</gene>
<name>A0A368VXD2_9BACL</name>
<dbReference type="AlphaFoldDB" id="A0A368VXD2"/>
<proteinExistence type="predicted"/>
<evidence type="ECO:0000313" key="1">
    <source>
        <dbReference type="EMBL" id="RCW46592.1"/>
    </source>
</evidence>
<evidence type="ECO:0000313" key="2">
    <source>
        <dbReference type="Proteomes" id="UP000252415"/>
    </source>
</evidence>
<sequence length="55" mass="6256">MANFVGSINLGSVLCKHCGNLIDTVDTEKVIIYYSDCLQCNKESSEKEEEKTYEY</sequence>
<dbReference type="EMBL" id="QPJD01000009">
    <property type="protein sequence ID" value="RCW46592.1"/>
    <property type="molecule type" value="Genomic_DNA"/>
</dbReference>